<sequence length="42" mass="4975">MYILDDRRNVIQKVPILRVIQSRSGELNFGIDRQTLTEKVMK</sequence>
<dbReference type="AlphaFoldDB" id="A0A1L8WBL5"/>
<protein>
    <submittedName>
        <fullName evidence="1">Uncharacterized protein</fullName>
    </submittedName>
</protein>
<evidence type="ECO:0000313" key="1">
    <source>
        <dbReference type="EMBL" id="OJG78406.1"/>
    </source>
</evidence>
<gene>
    <name evidence="1" type="ORF">RV14_GL001163</name>
</gene>
<accession>A0A1L8WBL5</accession>
<dbReference type="EMBL" id="JXLB01000024">
    <property type="protein sequence ID" value="OJG78406.1"/>
    <property type="molecule type" value="Genomic_DNA"/>
</dbReference>
<proteinExistence type="predicted"/>
<name>A0A1L8WBL5_9ENTE</name>
<evidence type="ECO:0000313" key="2">
    <source>
        <dbReference type="Proteomes" id="UP000182152"/>
    </source>
</evidence>
<comment type="caution">
    <text evidence="1">The sequence shown here is derived from an EMBL/GenBank/DDBJ whole genome shotgun (WGS) entry which is preliminary data.</text>
</comment>
<organism evidence="1 2">
    <name type="scientific">Enterococcus ratti</name>
    <dbReference type="NCBI Taxonomy" id="150033"/>
    <lineage>
        <taxon>Bacteria</taxon>
        <taxon>Bacillati</taxon>
        <taxon>Bacillota</taxon>
        <taxon>Bacilli</taxon>
        <taxon>Lactobacillales</taxon>
        <taxon>Enterococcaceae</taxon>
        <taxon>Enterococcus</taxon>
    </lineage>
</organism>
<dbReference type="STRING" id="150033.RV14_GL001163"/>
<dbReference type="Proteomes" id="UP000182152">
    <property type="component" value="Unassembled WGS sequence"/>
</dbReference>
<keyword evidence="2" id="KW-1185">Reference proteome</keyword>
<reference evidence="1 2" key="1">
    <citation type="submission" date="2014-12" db="EMBL/GenBank/DDBJ databases">
        <title>Draft genome sequences of 29 type strains of Enterococci.</title>
        <authorList>
            <person name="Zhong Z."/>
            <person name="Sun Z."/>
            <person name="Liu W."/>
            <person name="Zhang W."/>
            <person name="Zhang H."/>
        </authorList>
    </citation>
    <scope>NUCLEOTIDE SEQUENCE [LARGE SCALE GENOMIC DNA]</scope>
    <source>
        <strain evidence="1 2">DSM 15687</strain>
    </source>
</reference>